<proteinExistence type="inferred from homology"/>
<keyword evidence="3" id="KW-0378">Hydrolase</keyword>
<organism evidence="5 6">
    <name type="scientific">Paenibacillus solisilvae</name>
    <dbReference type="NCBI Taxonomy" id="2486751"/>
    <lineage>
        <taxon>Bacteria</taxon>
        <taxon>Bacillati</taxon>
        <taxon>Bacillota</taxon>
        <taxon>Bacilli</taxon>
        <taxon>Bacillales</taxon>
        <taxon>Paenibacillaceae</taxon>
        <taxon>Paenibacillus</taxon>
    </lineage>
</organism>
<dbReference type="InterPro" id="IPR008201">
    <property type="entry name" value="HepT-like"/>
</dbReference>
<dbReference type="Pfam" id="PF01934">
    <property type="entry name" value="HepT-like"/>
    <property type="match status" value="1"/>
</dbReference>
<evidence type="ECO:0000313" key="6">
    <source>
        <dbReference type="Proteomes" id="UP001596047"/>
    </source>
</evidence>
<dbReference type="RefSeq" id="WP_379187715.1">
    <property type="nucleotide sequence ID" value="NZ_JBHSOW010000030.1"/>
</dbReference>
<evidence type="ECO:0000313" key="5">
    <source>
        <dbReference type="EMBL" id="MFC5649218.1"/>
    </source>
</evidence>
<evidence type="ECO:0000256" key="2">
    <source>
        <dbReference type="ARBA" id="ARBA00022722"/>
    </source>
</evidence>
<evidence type="ECO:0000256" key="3">
    <source>
        <dbReference type="ARBA" id="ARBA00022801"/>
    </source>
</evidence>
<dbReference type="EMBL" id="JBHSOW010000030">
    <property type="protein sequence ID" value="MFC5649218.1"/>
    <property type="molecule type" value="Genomic_DNA"/>
</dbReference>
<comment type="similarity">
    <text evidence="4">Belongs to the HepT RNase toxin family.</text>
</comment>
<protein>
    <submittedName>
        <fullName evidence="5">DUF86 domain-containing protein</fullName>
    </submittedName>
</protein>
<comment type="caution">
    <text evidence="5">The sequence shown here is derived from an EMBL/GenBank/DDBJ whole genome shotgun (WGS) entry which is preliminary data.</text>
</comment>
<keyword evidence="2" id="KW-0540">Nuclease</keyword>
<keyword evidence="1" id="KW-1277">Toxin-antitoxin system</keyword>
<sequence length="141" mass="16051">MYYVNREQLSARLSVIPSIVEALKTLEAQWDGSLVQAFAQERAIHLAIETVTDIGSCIIDGFIMRDASSYEDIVDIIAGEQVFADELREPLLNLVRLRRPLVQEYYEWPRGERHPVTITLPSDLMAFKAAVERYLLQELGA</sequence>
<dbReference type="Proteomes" id="UP001596047">
    <property type="component" value="Unassembled WGS sequence"/>
</dbReference>
<dbReference type="InterPro" id="IPR037038">
    <property type="entry name" value="HepT-like_sf"/>
</dbReference>
<evidence type="ECO:0000256" key="4">
    <source>
        <dbReference type="ARBA" id="ARBA00024207"/>
    </source>
</evidence>
<accession>A0ABW0VVE3</accession>
<keyword evidence="6" id="KW-1185">Reference proteome</keyword>
<gene>
    <name evidence="5" type="ORF">ACFPYJ_08755</name>
</gene>
<name>A0ABW0VVE3_9BACL</name>
<reference evidence="6" key="1">
    <citation type="journal article" date="2019" name="Int. J. Syst. Evol. Microbiol.">
        <title>The Global Catalogue of Microorganisms (GCM) 10K type strain sequencing project: providing services to taxonomists for standard genome sequencing and annotation.</title>
        <authorList>
            <consortium name="The Broad Institute Genomics Platform"/>
            <consortium name="The Broad Institute Genome Sequencing Center for Infectious Disease"/>
            <person name="Wu L."/>
            <person name="Ma J."/>
        </authorList>
    </citation>
    <scope>NUCLEOTIDE SEQUENCE [LARGE SCALE GENOMIC DNA]</scope>
    <source>
        <strain evidence="6">CGMCC 1.3240</strain>
    </source>
</reference>
<dbReference type="Gene3D" id="1.20.120.580">
    <property type="entry name" value="bsu32300-like"/>
    <property type="match status" value="1"/>
</dbReference>
<evidence type="ECO:0000256" key="1">
    <source>
        <dbReference type="ARBA" id="ARBA00022649"/>
    </source>
</evidence>